<dbReference type="STRING" id="4432.A0A1U8BA02"/>
<evidence type="ECO:0000313" key="6">
    <source>
        <dbReference type="Proteomes" id="UP000189703"/>
    </source>
</evidence>
<proteinExistence type="predicted"/>
<dbReference type="InterPro" id="IPR015943">
    <property type="entry name" value="WD40/YVTN_repeat-like_dom_sf"/>
</dbReference>
<keyword evidence="6" id="KW-1185">Reference proteome</keyword>
<keyword evidence="2" id="KW-0677">Repeat</keyword>
<keyword evidence="5" id="KW-1133">Transmembrane helix</keyword>
<name>A0A1U8BA02_NELNU</name>
<dbReference type="Proteomes" id="UP000189703">
    <property type="component" value="Unplaced"/>
</dbReference>
<feature type="region of interest" description="Disordered" evidence="4">
    <location>
        <begin position="49"/>
        <end position="93"/>
    </location>
</feature>
<organism evidence="6 7">
    <name type="scientific">Nelumbo nucifera</name>
    <name type="common">Sacred lotus</name>
    <dbReference type="NCBI Taxonomy" id="4432"/>
    <lineage>
        <taxon>Eukaryota</taxon>
        <taxon>Viridiplantae</taxon>
        <taxon>Streptophyta</taxon>
        <taxon>Embryophyta</taxon>
        <taxon>Tracheophyta</taxon>
        <taxon>Spermatophyta</taxon>
        <taxon>Magnoliopsida</taxon>
        <taxon>Proteales</taxon>
        <taxon>Nelumbonaceae</taxon>
        <taxon>Nelumbo</taxon>
    </lineage>
</organism>
<dbReference type="GeneID" id="104611244"/>
<feature type="repeat" description="WD" evidence="3">
    <location>
        <begin position="95"/>
        <end position="129"/>
    </location>
</feature>
<dbReference type="InterPro" id="IPR036322">
    <property type="entry name" value="WD40_repeat_dom_sf"/>
</dbReference>
<protein>
    <submittedName>
        <fullName evidence="7">Transducin beta-like protein 2</fullName>
    </submittedName>
</protein>
<dbReference type="PROSITE" id="PS50082">
    <property type="entry name" value="WD_REPEATS_2"/>
    <property type="match status" value="2"/>
</dbReference>
<evidence type="ECO:0000256" key="3">
    <source>
        <dbReference type="PROSITE-ProRule" id="PRU00221"/>
    </source>
</evidence>
<dbReference type="KEGG" id="nnu:104611244"/>
<evidence type="ECO:0000313" key="7">
    <source>
        <dbReference type="RefSeq" id="XP_010276529.1"/>
    </source>
</evidence>
<dbReference type="OrthoDB" id="346371at2759"/>
<gene>
    <name evidence="7" type="primary">LOC104611244</name>
</gene>
<evidence type="ECO:0000256" key="1">
    <source>
        <dbReference type="ARBA" id="ARBA00022574"/>
    </source>
</evidence>
<feature type="transmembrane region" description="Helical" evidence="5">
    <location>
        <begin position="12"/>
        <end position="34"/>
    </location>
</feature>
<reference evidence="7" key="1">
    <citation type="submission" date="2025-08" db="UniProtKB">
        <authorList>
            <consortium name="RefSeq"/>
        </authorList>
    </citation>
    <scope>IDENTIFICATION</scope>
</reference>
<feature type="repeat" description="WD" evidence="3">
    <location>
        <begin position="303"/>
        <end position="337"/>
    </location>
</feature>
<dbReference type="PROSITE" id="PS50294">
    <property type="entry name" value="WD_REPEATS_REGION"/>
    <property type="match status" value="2"/>
</dbReference>
<keyword evidence="5" id="KW-0812">Transmembrane</keyword>
<dbReference type="FunCoup" id="A0A1U8BA02">
    <property type="interactions" value="3508"/>
</dbReference>
<dbReference type="AlphaFoldDB" id="A0A1U8BA02"/>
<dbReference type="PROSITE" id="PS00678">
    <property type="entry name" value="WD_REPEATS_1"/>
    <property type="match status" value="1"/>
</dbReference>
<dbReference type="PANTHER" id="PTHR45282">
    <property type="entry name" value="OS03G0858400 PROTEIN"/>
    <property type="match status" value="1"/>
</dbReference>
<evidence type="ECO:0000256" key="4">
    <source>
        <dbReference type="SAM" id="MobiDB-lite"/>
    </source>
</evidence>
<evidence type="ECO:0000256" key="2">
    <source>
        <dbReference type="ARBA" id="ARBA00022737"/>
    </source>
</evidence>
<dbReference type="Gene3D" id="2.130.10.10">
    <property type="entry name" value="YVTN repeat-like/Quinoprotein amine dehydrogenase"/>
    <property type="match status" value="3"/>
</dbReference>
<keyword evidence="1 3" id="KW-0853">WD repeat</keyword>
<dbReference type="SUPFAM" id="SSF50978">
    <property type="entry name" value="WD40 repeat-like"/>
    <property type="match status" value="1"/>
</dbReference>
<dbReference type="InParanoid" id="A0A1U8BA02"/>
<dbReference type="PANTHER" id="PTHR45282:SF2">
    <property type="entry name" value="OS03G0858400 PROTEIN"/>
    <property type="match status" value="1"/>
</dbReference>
<dbReference type="RefSeq" id="XP_010276529.1">
    <property type="nucleotide sequence ID" value="XM_010278227.2"/>
</dbReference>
<dbReference type="InterPro" id="IPR001680">
    <property type="entry name" value="WD40_rpt"/>
</dbReference>
<evidence type="ECO:0000256" key="5">
    <source>
        <dbReference type="SAM" id="Phobius"/>
    </source>
</evidence>
<accession>A0A1U8BA02</accession>
<dbReference type="OMA" id="TNEAMRE"/>
<dbReference type="InterPro" id="IPR019775">
    <property type="entry name" value="WD40_repeat_CS"/>
</dbReference>
<dbReference type="SMART" id="SM00320">
    <property type="entry name" value="WD40"/>
    <property type="match status" value="4"/>
</dbReference>
<dbReference type="Pfam" id="PF00400">
    <property type="entry name" value="WD40"/>
    <property type="match status" value="3"/>
</dbReference>
<sequence>MEPQSQSSTFLGFSVLPISIFSVLVGGSLVLLFFGDYFRKKRSEVQTIANPEPTAAQIPLKSPQSTPRKLRSKSHSHATEKDQIKRHHPLDANTLKGHGDSVTGLCFSSDGRNLATVCADGVVRVFKLDDVSSKSFKFLRINLPAGSHPTAVVFSDGVSDLVVAAQSLSGSSLYMYGEANTKTTSETKQQPKLPLPEIKWEHHKVHDKRAILTLVGTSASYGTADGSAIIASCSEGTDIIIWHGKNGKILGNVDTNQLKNNMATISPNGRFIAAAAFTADVKVWEIIYSKDGSVMEVLNVMQLKGHKSAVTWLCFAPNSEQIITASKDGSIRVWNINVRYHLDEDPKTLKVFPIPLRDSSGSTLHYDRLSISPDGRILAATHGSMLQWLCAETGKVLDTADKAHDGDITGIAWAPKSIPMGGTSFTILATAGVDKKVKLWVSPSLHPS</sequence>
<dbReference type="eggNOG" id="KOG2096">
    <property type="taxonomic scope" value="Eukaryota"/>
</dbReference>
<keyword evidence="5" id="KW-0472">Membrane</keyword>